<accession>A0A934TZY9</accession>
<comment type="caution">
    <text evidence="2">The sequence shown here is derived from an EMBL/GenBank/DDBJ whole genome shotgun (WGS) entry which is preliminary data.</text>
</comment>
<feature type="non-terminal residue" evidence="2">
    <location>
        <position position="116"/>
    </location>
</feature>
<feature type="domain" description="Endonuclease/exonuclease/phosphatase" evidence="1">
    <location>
        <begin position="25"/>
        <end position="116"/>
    </location>
</feature>
<dbReference type="Gene3D" id="3.60.10.10">
    <property type="entry name" value="Endonuclease/exonuclease/phosphatase"/>
    <property type="match status" value="1"/>
</dbReference>
<name>A0A934TZY9_9FLAO</name>
<gene>
    <name evidence="2" type="ORF">JEM65_21885</name>
</gene>
<reference evidence="2 3" key="1">
    <citation type="submission" date="2020-09" db="EMBL/GenBank/DDBJ databases">
        <title>Draft genome of Gelidibacter salicanalis PAMC21136.</title>
        <authorList>
            <person name="Park H."/>
        </authorList>
    </citation>
    <scope>NUCLEOTIDE SEQUENCE [LARGE SCALE GENOMIC DNA]</scope>
    <source>
        <strain evidence="2 3">PAMC21136</strain>
    </source>
</reference>
<organism evidence="2 3">
    <name type="scientific">Gelidibacter salicanalis</name>
    <dbReference type="NCBI Taxonomy" id="291193"/>
    <lineage>
        <taxon>Bacteria</taxon>
        <taxon>Pseudomonadati</taxon>
        <taxon>Bacteroidota</taxon>
        <taxon>Flavobacteriia</taxon>
        <taxon>Flavobacteriales</taxon>
        <taxon>Flavobacteriaceae</taxon>
        <taxon>Gelidibacter</taxon>
    </lineage>
</organism>
<evidence type="ECO:0000313" key="3">
    <source>
        <dbReference type="Proteomes" id="UP000662373"/>
    </source>
</evidence>
<dbReference type="InterPro" id="IPR005135">
    <property type="entry name" value="Endo/exonuclease/phosphatase"/>
</dbReference>
<sequence>MPEFTSRDISTCLWLTHQPHLPKVIVASVYMDYTNPLVWPDMLGKLLRYCRHGRHKLLIMSDTNAHSSLWGSSDTNNRGKALEDLIFLNNLAVHNTGAHPTFHNRRSSTIIDVTLS</sequence>
<evidence type="ECO:0000259" key="1">
    <source>
        <dbReference type="Pfam" id="PF14529"/>
    </source>
</evidence>
<evidence type="ECO:0000313" key="2">
    <source>
        <dbReference type="EMBL" id="MBJ7883270.1"/>
    </source>
</evidence>
<dbReference type="InterPro" id="IPR036691">
    <property type="entry name" value="Endo/exonu/phosph_ase_sf"/>
</dbReference>
<dbReference type="EMBL" id="JAEHJZ010000510">
    <property type="protein sequence ID" value="MBJ7883270.1"/>
    <property type="molecule type" value="Genomic_DNA"/>
</dbReference>
<keyword evidence="3" id="KW-1185">Reference proteome</keyword>
<proteinExistence type="predicted"/>
<dbReference type="Proteomes" id="UP000662373">
    <property type="component" value="Unassembled WGS sequence"/>
</dbReference>
<dbReference type="AlphaFoldDB" id="A0A934TZY9"/>
<dbReference type="SUPFAM" id="SSF56219">
    <property type="entry name" value="DNase I-like"/>
    <property type="match status" value="1"/>
</dbReference>
<dbReference type="GO" id="GO:0003824">
    <property type="term" value="F:catalytic activity"/>
    <property type="evidence" value="ECO:0007669"/>
    <property type="project" value="InterPro"/>
</dbReference>
<protein>
    <recommendedName>
        <fullName evidence="1">Endonuclease/exonuclease/phosphatase domain-containing protein</fullName>
    </recommendedName>
</protein>
<dbReference type="Pfam" id="PF14529">
    <property type="entry name" value="Exo_endo_phos_2"/>
    <property type="match status" value="1"/>
</dbReference>